<name>A0A382RK44_9ZZZZ</name>
<evidence type="ECO:0000313" key="1">
    <source>
        <dbReference type="EMBL" id="SVC96981.1"/>
    </source>
</evidence>
<reference evidence="1" key="1">
    <citation type="submission" date="2018-05" db="EMBL/GenBank/DDBJ databases">
        <authorList>
            <person name="Lanie J.A."/>
            <person name="Ng W.-L."/>
            <person name="Kazmierczak K.M."/>
            <person name="Andrzejewski T.M."/>
            <person name="Davidsen T.M."/>
            <person name="Wayne K.J."/>
            <person name="Tettelin H."/>
            <person name="Glass J.I."/>
            <person name="Rusch D."/>
            <person name="Podicherti R."/>
            <person name="Tsui H.-C.T."/>
            <person name="Winkler M.E."/>
        </authorList>
    </citation>
    <scope>NUCLEOTIDE SEQUENCE</scope>
</reference>
<protein>
    <recommendedName>
        <fullName evidence="2">Aminotransferase class V domain-containing protein</fullName>
    </recommendedName>
</protein>
<evidence type="ECO:0008006" key="2">
    <source>
        <dbReference type="Google" id="ProtNLM"/>
    </source>
</evidence>
<dbReference type="AlphaFoldDB" id="A0A382RK44"/>
<organism evidence="1">
    <name type="scientific">marine metagenome</name>
    <dbReference type="NCBI Taxonomy" id="408172"/>
    <lineage>
        <taxon>unclassified sequences</taxon>
        <taxon>metagenomes</taxon>
        <taxon>ecological metagenomes</taxon>
    </lineage>
</organism>
<dbReference type="EMBL" id="UINC01121657">
    <property type="protein sequence ID" value="SVC96981.1"/>
    <property type="molecule type" value="Genomic_DNA"/>
</dbReference>
<dbReference type="InterPro" id="IPR015421">
    <property type="entry name" value="PyrdxlP-dep_Trfase_major"/>
</dbReference>
<feature type="non-terminal residue" evidence="1">
    <location>
        <position position="52"/>
    </location>
</feature>
<gene>
    <name evidence="1" type="ORF">METZ01_LOCUS349835</name>
</gene>
<accession>A0A382RK44</accession>
<proteinExistence type="predicted"/>
<dbReference type="Gene3D" id="3.40.640.10">
    <property type="entry name" value="Type I PLP-dependent aspartate aminotransferase-like (Major domain)"/>
    <property type="match status" value="1"/>
</dbReference>
<sequence length="52" mass="5874">MDKSGSEILLNPGPVNLSQKVREALSGKDVCHRELEFAKLVQYINKRLGEVY</sequence>